<evidence type="ECO:0000313" key="1">
    <source>
        <dbReference type="EMBL" id="MBW32433.1"/>
    </source>
</evidence>
<accession>A0A2M3ZV64</accession>
<proteinExistence type="predicted"/>
<protein>
    <submittedName>
        <fullName evidence="1">Putative secreted peptide</fullName>
    </submittedName>
</protein>
<dbReference type="EMBL" id="GGFM01011682">
    <property type="protein sequence ID" value="MBW32433.1"/>
    <property type="molecule type" value="Transcribed_RNA"/>
</dbReference>
<sequence>MVKIIKVHSGFSLLYLYFISTSDGPVKCRHLCGIAIDLSNIQRQQMDVGADSFHIDAHDKCKPIESLIHIPTLIPIPTIIANSFWPYLGVSFHGLHSVSCSSIR</sequence>
<organism evidence="1">
    <name type="scientific">Anopheles braziliensis</name>
    <dbReference type="NCBI Taxonomy" id="58242"/>
    <lineage>
        <taxon>Eukaryota</taxon>
        <taxon>Metazoa</taxon>
        <taxon>Ecdysozoa</taxon>
        <taxon>Arthropoda</taxon>
        <taxon>Hexapoda</taxon>
        <taxon>Insecta</taxon>
        <taxon>Pterygota</taxon>
        <taxon>Neoptera</taxon>
        <taxon>Endopterygota</taxon>
        <taxon>Diptera</taxon>
        <taxon>Nematocera</taxon>
        <taxon>Culicoidea</taxon>
        <taxon>Culicidae</taxon>
        <taxon>Anophelinae</taxon>
        <taxon>Anopheles</taxon>
    </lineage>
</organism>
<dbReference type="AlphaFoldDB" id="A0A2M3ZV64"/>
<name>A0A2M3ZV64_9DIPT</name>
<reference evidence="1" key="1">
    <citation type="submission" date="2018-01" db="EMBL/GenBank/DDBJ databases">
        <title>An insight into the sialome of Amazonian anophelines.</title>
        <authorList>
            <person name="Ribeiro J.M."/>
            <person name="Scarpassa V."/>
            <person name="Calvo E."/>
        </authorList>
    </citation>
    <scope>NUCLEOTIDE SEQUENCE</scope>
    <source>
        <tissue evidence="1">Salivary glands</tissue>
    </source>
</reference>